<feature type="chain" id="PRO_5035208634" description="Copper-binding protein" evidence="1">
    <location>
        <begin position="21"/>
        <end position="113"/>
    </location>
</feature>
<dbReference type="InterPro" id="IPR042230">
    <property type="entry name" value="CusF_sf"/>
</dbReference>
<evidence type="ECO:0008006" key="4">
    <source>
        <dbReference type="Google" id="ProtNLM"/>
    </source>
</evidence>
<reference evidence="3" key="1">
    <citation type="journal article" date="2019" name="Int. J. Syst. Evol. Microbiol.">
        <title>The Global Catalogue of Microorganisms (GCM) 10K type strain sequencing project: providing services to taxonomists for standard genome sequencing and annotation.</title>
        <authorList>
            <consortium name="The Broad Institute Genomics Platform"/>
            <consortium name="The Broad Institute Genome Sequencing Center for Infectious Disease"/>
            <person name="Wu L."/>
            <person name="Ma J."/>
        </authorList>
    </citation>
    <scope>NUCLEOTIDE SEQUENCE [LARGE SCALE GENOMIC DNA]</scope>
    <source>
        <strain evidence="3">CCM 2767</strain>
    </source>
</reference>
<dbReference type="EMBL" id="BMDI01000001">
    <property type="protein sequence ID" value="GGI16873.1"/>
    <property type="molecule type" value="Genomic_DNA"/>
</dbReference>
<dbReference type="AlphaFoldDB" id="A0A8J3ALW6"/>
<dbReference type="Proteomes" id="UP000642180">
    <property type="component" value="Unassembled WGS sequence"/>
</dbReference>
<evidence type="ECO:0000256" key="1">
    <source>
        <dbReference type="SAM" id="SignalP"/>
    </source>
</evidence>
<proteinExistence type="predicted"/>
<protein>
    <recommendedName>
        <fullName evidence="4">Copper-binding protein</fullName>
    </recommendedName>
</protein>
<dbReference type="Gene3D" id="2.40.50.320">
    <property type="entry name" value="Copper binding periplasmic protein CusF"/>
    <property type="match status" value="1"/>
</dbReference>
<keyword evidence="1" id="KW-0732">Signal</keyword>
<dbReference type="RefSeq" id="WP_188379808.1">
    <property type="nucleotide sequence ID" value="NZ_BMDI01000001.1"/>
</dbReference>
<dbReference type="InterPro" id="IPR021647">
    <property type="entry name" value="CusF_Ec"/>
</dbReference>
<evidence type="ECO:0000313" key="3">
    <source>
        <dbReference type="Proteomes" id="UP000642180"/>
    </source>
</evidence>
<sequence>MKISKVLFSAALIAAPLAYAQYDDHAGHAAHGVQGGAAAVSLSEGEIRKIDTDNLKLTVRHGPLLNLNMPGMTMVFAVKDSGMLEGLEQGSRIHFLAERIDGIYTIVRIEKQM</sequence>
<accession>A0A8J3ALW6</accession>
<feature type="signal peptide" evidence="1">
    <location>
        <begin position="1"/>
        <end position="20"/>
    </location>
</feature>
<keyword evidence="3" id="KW-1185">Reference proteome</keyword>
<dbReference type="Pfam" id="PF11604">
    <property type="entry name" value="CusF_Ec"/>
    <property type="match status" value="1"/>
</dbReference>
<gene>
    <name evidence="2" type="ORF">GCM10008066_06140</name>
</gene>
<comment type="caution">
    <text evidence="2">The sequence shown here is derived from an EMBL/GenBank/DDBJ whole genome shotgun (WGS) entry which is preliminary data.</text>
</comment>
<name>A0A8J3ALW6_9BURK</name>
<evidence type="ECO:0000313" key="2">
    <source>
        <dbReference type="EMBL" id="GGI16873.1"/>
    </source>
</evidence>
<organism evidence="2 3">
    <name type="scientific">Oxalicibacterium faecigallinarum</name>
    <dbReference type="NCBI Taxonomy" id="573741"/>
    <lineage>
        <taxon>Bacteria</taxon>
        <taxon>Pseudomonadati</taxon>
        <taxon>Pseudomonadota</taxon>
        <taxon>Betaproteobacteria</taxon>
        <taxon>Burkholderiales</taxon>
        <taxon>Oxalobacteraceae</taxon>
        <taxon>Oxalicibacterium</taxon>
    </lineage>
</organism>